<keyword evidence="5" id="KW-0786">Thiamine pyrophosphate</keyword>
<evidence type="ECO:0000256" key="4">
    <source>
        <dbReference type="ARBA" id="ARBA00022723"/>
    </source>
</evidence>
<gene>
    <name evidence="7" type="ORF">S03H2_14262</name>
</gene>
<dbReference type="InterPro" id="IPR005474">
    <property type="entry name" value="Transketolase_N"/>
</dbReference>
<dbReference type="PANTHER" id="PTHR47514">
    <property type="entry name" value="TRANSKETOLASE N-TERMINAL SECTION-RELATED"/>
    <property type="match status" value="1"/>
</dbReference>
<dbReference type="CDD" id="cd02012">
    <property type="entry name" value="TPP_TK"/>
    <property type="match status" value="1"/>
</dbReference>
<evidence type="ECO:0000256" key="2">
    <source>
        <dbReference type="ARBA" id="ARBA00007131"/>
    </source>
</evidence>
<dbReference type="SUPFAM" id="SSF52518">
    <property type="entry name" value="Thiamin diphosphate-binding fold (THDP-binding)"/>
    <property type="match status" value="1"/>
</dbReference>
<accession>X1FDH1</accession>
<dbReference type="AlphaFoldDB" id="X1FDH1"/>
<comment type="cofactor">
    <cofactor evidence="1">
        <name>thiamine diphosphate</name>
        <dbReference type="ChEBI" id="CHEBI:58937"/>
    </cofactor>
</comment>
<dbReference type="Gene3D" id="3.40.50.970">
    <property type="match status" value="1"/>
</dbReference>
<name>X1FDH1_9ZZZZ</name>
<keyword evidence="4" id="KW-0479">Metal-binding</keyword>
<dbReference type="PROSITE" id="PS00801">
    <property type="entry name" value="TRANSKETOLASE_1"/>
    <property type="match status" value="1"/>
</dbReference>
<dbReference type="EMBL" id="BARU01007234">
    <property type="protein sequence ID" value="GAH43007.1"/>
    <property type="molecule type" value="Genomic_DNA"/>
</dbReference>
<organism evidence="7">
    <name type="scientific">marine sediment metagenome</name>
    <dbReference type="NCBI Taxonomy" id="412755"/>
    <lineage>
        <taxon>unclassified sequences</taxon>
        <taxon>metagenomes</taxon>
        <taxon>ecological metagenomes</taxon>
    </lineage>
</organism>
<comment type="similarity">
    <text evidence="2">Belongs to the transketolase family.</text>
</comment>
<reference evidence="7" key="1">
    <citation type="journal article" date="2014" name="Front. Microbiol.">
        <title>High frequency of phylogenetically diverse reductive dehalogenase-homologous genes in deep subseafloor sedimentary metagenomes.</title>
        <authorList>
            <person name="Kawai M."/>
            <person name="Futagami T."/>
            <person name="Toyoda A."/>
            <person name="Takaki Y."/>
            <person name="Nishi S."/>
            <person name="Hori S."/>
            <person name="Arai W."/>
            <person name="Tsubouchi T."/>
            <person name="Morono Y."/>
            <person name="Uchiyama I."/>
            <person name="Ito T."/>
            <person name="Fujiyama A."/>
            <person name="Inagaki F."/>
            <person name="Takami H."/>
        </authorList>
    </citation>
    <scope>NUCLEOTIDE SEQUENCE</scope>
    <source>
        <strain evidence="7">Expedition CK06-06</strain>
    </source>
</reference>
<proteinExistence type="inferred from homology"/>
<comment type="caution">
    <text evidence="7">The sequence shown here is derived from an EMBL/GenBank/DDBJ whole genome shotgun (WGS) entry which is preliminary data.</text>
</comment>
<evidence type="ECO:0000313" key="7">
    <source>
        <dbReference type="EMBL" id="GAH43007.1"/>
    </source>
</evidence>
<keyword evidence="3" id="KW-0808">Transferase</keyword>
<dbReference type="InterPro" id="IPR029061">
    <property type="entry name" value="THDP-binding"/>
</dbReference>
<dbReference type="Pfam" id="PF00456">
    <property type="entry name" value="Transketolase_N"/>
    <property type="match status" value="1"/>
</dbReference>
<dbReference type="GO" id="GO:0046872">
    <property type="term" value="F:metal ion binding"/>
    <property type="evidence" value="ECO:0007669"/>
    <property type="project" value="UniProtKB-KW"/>
</dbReference>
<evidence type="ECO:0000256" key="3">
    <source>
        <dbReference type="ARBA" id="ARBA00022679"/>
    </source>
</evidence>
<evidence type="ECO:0000259" key="6">
    <source>
        <dbReference type="Pfam" id="PF00456"/>
    </source>
</evidence>
<dbReference type="InterPro" id="IPR049557">
    <property type="entry name" value="Transketolase_CS"/>
</dbReference>
<evidence type="ECO:0000256" key="5">
    <source>
        <dbReference type="ARBA" id="ARBA00023052"/>
    </source>
</evidence>
<dbReference type="GO" id="GO:0016740">
    <property type="term" value="F:transferase activity"/>
    <property type="evidence" value="ECO:0007669"/>
    <property type="project" value="UniProtKB-KW"/>
</dbReference>
<protein>
    <recommendedName>
        <fullName evidence="6">Transketolase N-terminal domain-containing protein</fullName>
    </recommendedName>
</protein>
<dbReference type="PANTHER" id="PTHR47514:SF1">
    <property type="entry name" value="TRANSKETOLASE N-TERMINAL SECTION-RELATED"/>
    <property type="match status" value="1"/>
</dbReference>
<evidence type="ECO:0000256" key="1">
    <source>
        <dbReference type="ARBA" id="ARBA00001964"/>
    </source>
</evidence>
<feature type="domain" description="Transketolase N-terminal" evidence="6">
    <location>
        <begin position="20"/>
        <end position="273"/>
    </location>
</feature>
<sequence length="285" mass="32205">MNNKFQNLEKRVQYLRGKTKEVRVNIIDMIFTAQSGHPGGALSAADIMTVLYFDILKIDPKNPRWPDRDRFILSKGHACPVWYSCLAMCGYFPIKELKTLRKFESILQGHPDMLKTPGVDITTGSLGQGLSLGVGMALEGKLVKKNYHVYVILGDGEINEGQIWEAAASASKYKLDNLTAIIDKNKLQMDGLTDKVMPMDPIDKKFEAFNWYVMTINGHNMKEILIALEEVKKIKGKPICIIANTIKGKGVSFMENIREWHGKAPNQQEYKKAIKEIEESNNEVK</sequence>